<evidence type="ECO:0000256" key="1">
    <source>
        <dbReference type="SAM" id="Phobius"/>
    </source>
</evidence>
<proteinExistence type="predicted"/>
<sequence length="121" mass="13291">MKPITAGEVRPNLPTNPMPGVEGKPLGIIDALAPIPSFPEVKGYNPYKINGEISGYESFATKFVDSMSPQETNAIKQQIDAQKQVFGVESYGEFKLIMSVYVLGIIVAAVLLTFLFRKLIR</sequence>
<keyword evidence="1" id="KW-0472">Membrane</keyword>
<gene>
    <name evidence="2" type="ORF">DAX98_007155</name>
</gene>
<accession>A0A8F6NBH0</accession>
<dbReference type="EMBL" id="CP077691">
    <property type="protein sequence ID" value="QXR41687.1"/>
    <property type="molecule type" value="Genomic_DNA"/>
</dbReference>
<reference evidence="2" key="1">
    <citation type="submission" date="2018-04" db="EMBL/GenBank/DDBJ databases">
        <authorList>
            <person name="Bell R."/>
        </authorList>
    </citation>
    <scope>NUCLEOTIDE SEQUENCE</scope>
    <source>
        <strain evidence="2">CFSAN058620</strain>
    </source>
</reference>
<dbReference type="RefSeq" id="WP_079953176.1">
    <property type="nucleotide sequence ID" value="NZ_CP077691.1"/>
</dbReference>
<evidence type="ECO:0000313" key="2">
    <source>
        <dbReference type="EMBL" id="QXR41687.1"/>
    </source>
</evidence>
<organism evidence="2">
    <name type="scientific">Salmonella enterica I</name>
    <dbReference type="NCBI Taxonomy" id="59201"/>
    <lineage>
        <taxon>Bacteria</taxon>
        <taxon>Pseudomonadati</taxon>
        <taxon>Pseudomonadota</taxon>
        <taxon>Gammaproteobacteria</taxon>
        <taxon>Enterobacterales</taxon>
        <taxon>Enterobacteriaceae</taxon>
        <taxon>Salmonella</taxon>
    </lineage>
</organism>
<name>A0A8F6NBH0_SALET</name>
<dbReference type="AlphaFoldDB" id="A0A8F6NBH0"/>
<keyword evidence="1" id="KW-0812">Transmembrane</keyword>
<keyword evidence="1" id="KW-1133">Transmembrane helix</keyword>
<feature type="transmembrane region" description="Helical" evidence="1">
    <location>
        <begin position="96"/>
        <end position="116"/>
    </location>
</feature>
<protein>
    <submittedName>
        <fullName evidence="2">Uncharacterized protein</fullName>
    </submittedName>
</protein>
<reference evidence="2" key="2">
    <citation type="submission" date="2021-05" db="EMBL/GenBank/DDBJ databases">
        <title>Whole genome sequencing of cultured pathogen.</title>
        <authorList>
            <person name="Hoffmann M."/>
            <person name="Balkey M."/>
            <person name="Luo Y."/>
        </authorList>
    </citation>
    <scope>NUCLEOTIDE SEQUENCE</scope>
    <source>
        <strain evidence="2">CFSAN058620</strain>
    </source>
</reference>